<dbReference type="SUPFAM" id="SSF160996">
    <property type="entry name" value="HI0933 insert domain-like"/>
    <property type="match status" value="1"/>
</dbReference>
<accession>A0A9Q4KV41</accession>
<evidence type="ECO:0000256" key="3">
    <source>
        <dbReference type="ARBA" id="ARBA00022827"/>
    </source>
</evidence>
<name>A0A9Q4KV41_9EURY</name>
<organism evidence="6 7">
    <name type="scientific">Methanogenium marinum</name>
    <dbReference type="NCBI Taxonomy" id="348610"/>
    <lineage>
        <taxon>Archaea</taxon>
        <taxon>Methanobacteriati</taxon>
        <taxon>Methanobacteriota</taxon>
        <taxon>Stenosarchaea group</taxon>
        <taxon>Methanomicrobia</taxon>
        <taxon>Methanomicrobiales</taxon>
        <taxon>Methanomicrobiaceae</taxon>
        <taxon>Methanogenium</taxon>
    </lineage>
</organism>
<comment type="cofactor">
    <cofactor evidence="1">
        <name>FAD</name>
        <dbReference type="ChEBI" id="CHEBI:57692"/>
    </cofactor>
</comment>
<dbReference type="PRINTS" id="PR00368">
    <property type="entry name" value="FADPNR"/>
</dbReference>
<feature type="domain" description="RsdA/BaiN/AoA(So)-like Rossmann fold-like" evidence="4">
    <location>
        <begin position="20"/>
        <end position="418"/>
    </location>
</feature>
<evidence type="ECO:0000313" key="7">
    <source>
        <dbReference type="Proteomes" id="UP001143747"/>
    </source>
</evidence>
<dbReference type="InterPro" id="IPR055178">
    <property type="entry name" value="RsdA/BaiN/AoA(So)-like_dom"/>
</dbReference>
<dbReference type="EMBL" id="JAKELO010000002">
    <property type="protein sequence ID" value="MDE4908752.1"/>
    <property type="molecule type" value="Genomic_DNA"/>
</dbReference>
<feature type="domain" description="RsdA/BaiN/AoA(So)-like insert" evidence="5">
    <location>
        <begin position="208"/>
        <end position="364"/>
    </location>
</feature>
<keyword evidence="2" id="KW-0285">Flavoprotein</keyword>
<dbReference type="Proteomes" id="UP001143747">
    <property type="component" value="Unassembled WGS sequence"/>
</dbReference>
<keyword evidence="3" id="KW-0274">FAD</keyword>
<dbReference type="AlphaFoldDB" id="A0A9Q4KV41"/>
<dbReference type="InterPro" id="IPR057661">
    <property type="entry name" value="RsdA/BaiN/AoA(So)_Rossmann"/>
</dbReference>
<dbReference type="InterPro" id="IPR004792">
    <property type="entry name" value="BaiN-like"/>
</dbReference>
<sequence length="429" mass="45566">MTYEDSSTTRNIAETDTIYTAIVIGGGPAGLFCACHAGGGNKRILVLEKMSSCGKKLCITGAGKCNLTHTGTMNEFISHYGEGGKFLRSALMNFKNTDLLEFFNERGFSFTADENGKYFPKDNGTAKDVLSLLLTECTRKCVEIRCGESVLEIEHSDDLFSVKTGNATYTTENVVLATGGASYPATGSAGDGYTLAGMLGLPVTETGPALAALLIRNYPFRDLTGISFDNVPLSLYHDGKKNQQVTGDIIFTINGISGPGALHISRYVRPGDILHVGFVAGKDEVGARKELTTTIADGKNHQVNTVLSGTEAPARFILRLLELSGIPRDATCAHLTKTDRNTLIRYLTDFPFTVAGTEGYATAMATRGGVARDAIRQKTMEAKAVTGLFCIGEVLDIDGDTGGYNLQAAFSTGALAAKAIVSGKSGRKT</sequence>
<reference evidence="6" key="1">
    <citation type="submission" date="2022-01" db="EMBL/GenBank/DDBJ databases">
        <title>Draft genome of Methanogenium marinum DSM 15558.</title>
        <authorList>
            <person name="Chen S.-C."/>
            <person name="You Y.-T."/>
        </authorList>
    </citation>
    <scope>NUCLEOTIDE SEQUENCE</scope>
    <source>
        <strain evidence="6">DSM 15558</strain>
    </source>
</reference>
<dbReference type="Pfam" id="PF22780">
    <property type="entry name" value="HI0933_like_1st"/>
    <property type="match status" value="1"/>
</dbReference>
<evidence type="ECO:0000259" key="4">
    <source>
        <dbReference type="Pfam" id="PF03486"/>
    </source>
</evidence>
<proteinExistence type="predicted"/>
<evidence type="ECO:0000259" key="5">
    <source>
        <dbReference type="Pfam" id="PF22780"/>
    </source>
</evidence>
<gene>
    <name evidence="6" type="ORF">L0665_09050</name>
</gene>
<comment type="caution">
    <text evidence="6">The sequence shown here is derived from an EMBL/GenBank/DDBJ whole genome shotgun (WGS) entry which is preliminary data.</text>
</comment>
<dbReference type="RefSeq" id="WP_274925365.1">
    <property type="nucleotide sequence ID" value="NZ_JAKELO010000002.1"/>
</dbReference>
<dbReference type="Gene3D" id="3.50.50.60">
    <property type="entry name" value="FAD/NAD(P)-binding domain"/>
    <property type="match status" value="1"/>
</dbReference>
<dbReference type="PANTHER" id="PTHR42887:SF2">
    <property type="entry name" value="OS12G0638800 PROTEIN"/>
    <property type="match status" value="1"/>
</dbReference>
<evidence type="ECO:0000313" key="6">
    <source>
        <dbReference type="EMBL" id="MDE4908752.1"/>
    </source>
</evidence>
<dbReference type="InterPro" id="IPR023166">
    <property type="entry name" value="BaiN-like_dom_sf"/>
</dbReference>
<dbReference type="PANTHER" id="PTHR42887">
    <property type="entry name" value="OS12G0638800 PROTEIN"/>
    <property type="match status" value="1"/>
</dbReference>
<evidence type="ECO:0000256" key="1">
    <source>
        <dbReference type="ARBA" id="ARBA00001974"/>
    </source>
</evidence>
<dbReference type="Gene3D" id="1.10.8.260">
    <property type="entry name" value="HI0933 insert domain-like"/>
    <property type="match status" value="1"/>
</dbReference>
<dbReference type="Pfam" id="PF03486">
    <property type="entry name" value="HI0933_like"/>
    <property type="match status" value="1"/>
</dbReference>
<keyword evidence="7" id="KW-1185">Reference proteome</keyword>
<dbReference type="InterPro" id="IPR036188">
    <property type="entry name" value="FAD/NAD-bd_sf"/>
</dbReference>
<dbReference type="SUPFAM" id="SSF51905">
    <property type="entry name" value="FAD/NAD(P)-binding domain"/>
    <property type="match status" value="1"/>
</dbReference>
<evidence type="ECO:0000256" key="2">
    <source>
        <dbReference type="ARBA" id="ARBA00022630"/>
    </source>
</evidence>
<dbReference type="Gene3D" id="2.40.30.10">
    <property type="entry name" value="Translation factors"/>
    <property type="match status" value="1"/>
</dbReference>
<dbReference type="NCBIfam" id="TIGR00275">
    <property type="entry name" value="aminoacetone oxidase family FAD-binding enzyme"/>
    <property type="match status" value="1"/>
</dbReference>
<protein>
    <submittedName>
        <fullName evidence="6">NAD(P)/FAD-dependent oxidoreductase</fullName>
    </submittedName>
</protein>